<organism evidence="1 2">
    <name type="scientific">Pseudochelatococcus lubricantis</name>
    <dbReference type="NCBI Taxonomy" id="1538102"/>
    <lineage>
        <taxon>Bacteria</taxon>
        <taxon>Pseudomonadati</taxon>
        <taxon>Pseudomonadota</taxon>
        <taxon>Alphaproteobacteria</taxon>
        <taxon>Hyphomicrobiales</taxon>
        <taxon>Chelatococcaceae</taxon>
        <taxon>Pseudochelatococcus</taxon>
    </lineage>
</organism>
<dbReference type="RefSeq" id="WP_166949112.1">
    <property type="nucleotide sequence ID" value="NZ_JAASQI010000002.1"/>
</dbReference>
<sequence length="75" mass="8182">MAEHDAQKDSYVAEWSASATIPSVAMQAISDAAIDIADGRGTSRSTIGWNRQRALAERILSRIYLTGWNDALRSS</sequence>
<protein>
    <submittedName>
        <fullName evidence="1">Uncharacterized protein</fullName>
    </submittedName>
</protein>
<name>A0ABX0UX64_9HYPH</name>
<evidence type="ECO:0000313" key="2">
    <source>
        <dbReference type="Proteomes" id="UP001429580"/>
    </source>
</evidence>
<keyword evidence="2" id="KW-1185">Reference proteome</keyword>
<dbReference type="EMBL" id="JAASQI010000002">
    <property type="protein sequence ID" value="NIJ56998.1"/>
    <property type="molecule type" value="Genomic_DNA"/>
</dbReference>
<proteinExistence type="predicted"/>
<comment type="caution">
    <text evidence="1">The sequence shown here is derived from an EMBL/GenBank/DDBJ whole genome shotgun (WGS) entry which is preliminary data.</text>
</comment>
<reference evidence="1 2" key="1">
    <citation type="submission" date="2020-03" db="EMBL/GenBank/DDBJ databases">
        <title>Genomic Encyclopedia of Type Strains, Phase IV (KMG-IV): sequencing the most valuable type-strain genomes for metagenomic binning, comparative biology and taxonomic classification.</title>
        <authorList>
            <person name="Goeker M."/>
        </authorList>
    </citation>
    <scope>NUCLEOTIDE SEQUENCE [LARGE SCALE GENOMIC DNA]</scope>
    <source>
        <strain evidence="1 2">DSM 103870</strain>
    </source>
</reference>
<dbReference type="Proteomes" id="UP001429580">
    <property type="component" value="Unassembled WGS sequence"/>
</dbReference>
<evidence type="ECO:0000313" key="1">
    <source>
        <dbReference type="EMBL" id="NIJ56998.1"/>
    </source>
</evidence>
<accession>A0ABX0UX64</accession>
<gene>
    <name evidence="1" type="ORF">FHS82_000824</name>
</gene>